<reference evidence="6 7" key="1">
    <citation type="journal article" date="2015" name="Nat. Commun.">
        <title>Lucilia cuprina genome unlocks parasitic fly biology to underpin future interventions.</title>
        <authorList>
            <person name="Anstead C.A."/>
            <person name="Korhonen P.K."/>
            <person name="Young N.D."/>
            <person name="Hall R.S."/>
            <person name="Jex A.R."/>
            <person name="Murali S.C."/>
            <person name="Hughes D.S."/>
            <person name="Lee S.F."/>
            <person name="Perry T."/>
            <person name="Stroehlein A.J."/>
            <person name="Ansell B.R."/>
            <person name="Breugelmans B."/>
            <person name="Hofmann A."/>
            <person name="Qu J."/>
            <person name="Dugan S."/>
            <person name="Lee S.L."/>
            <person name="Chao H."/>
            <person name="Dinh H."/>
            <person name="Han Y."/>
            <person name="Doddapaneni H.V."/>
            <person name="Worley K.C."/>
            <person name="Muzny D.M."/>
            <person name="Ioannidis P."/>
            <person name="Waterhouse R.M."/>
            <person name="Zdobnov E.M."/>
            <person name="James P.J."/>
            <person name="Bagnall N.H."/>
            <person name="Kotze A.C."/>
            <person name="Gibbs R.A."/>
            <person name="Richards S."/>
            <person name="Batterham P."/>
            <person name="Gasser R.B."/>
        </authorList>
    </citation>
    <scope>NUCLEOTIDE SEQUENCE [LARGE SCALE GENOMIC DNA]</scope>
    <source>
        <strain evidence="6 7">LS</strain>
        <tissue evidence="6">Full body</tissue>
    </source>
</reference>
<evidence type="ECO:0000256" key="3">
    <source>
        <dbReference type="ARBA" id="ARBA00022989"/>
    </source>
</evidence>
<keyword evidence="3" id="KW-1133">Transmembrane helix</keyword>
<dbReference type="InterPro" id="IPR028082">
    <property type="entry name" value="Peripla_BP_I"/>
</dbReference>
<sequence length="531" mass="60638">MPEASYRPQYAETTTLLQNQMETKVTKTLRVIAQVILTADTQTFYNQACGGGEDDVDAATTSCCRKCKQDEYNSDINTRKDIYGRSKRDKEKDKYIAEDREGAKEEIYICIKPRNCYKQIRTTKTTATNINTVDSNLNCKCKGFPNNNDNSNDCQLTNNNSNNINNKFLNSIISILYCKQFKSTQQQQQQQQFYYTHHYSTANKTCLTQQQQTFSAASSPPHKSLLNYSYKMSQYFTDLFYFVETLLLILTVIQLPQHLVEASCRYEPSRSCEAICQPIWSTTDNIINNNNNNNYQSTVLATNNVTLTNFFPADYNCRIRALVLMPDDDGYVASLKRVVPILQVAEQRIHASGLLPSYIQFDWMPQDDKCDAAFAAVKAMDGIVKNCSHVFFGPVCDYSLAAVGRIAKYFNSNGTPLISVGGSTFDFEKPKTKCSDEFYMLLRTGMLSFESISELTISVMKRHKWSRSIFFYDADGQRNVAGQHTCYLMMTSLGKQMRNENMTFAQYRITEKLKNRTEEITREIGNKNSGK</sequence>
<keyword evidence="4" id="KW-0472">Membrane</keyword>
<evidence type="ECO:0000313" key="7">
    <source>
        <dbReference type="Proteomes" id="UP000037069"/>
    </source>
</evidence>
<dbReference type="AlphaFoldDB" id="A0A0L0CC42"/>
<dbReference type="Proteomes" id="UP000037069">
    <property type="component" value="Unassembled WGS sequence"/>
</dbReference>
<dbReference type="OrthoDB" id="302535at2759"/>
<accession>A0A0L0CC42</accession>
<comment type="subcellular location">
    <subcellularLocation>
        <location evidence="1">Membrane</location>
    </subcellularLocation>
</comment>
<gene>
    <name evidence="6" type="ORF">FF38_01508</name>
</gene>
<protein>
    <recommendedName>
        <fullName evidence="5">Receptor ligand binding region domain-containing protein</fullName>
    </recommendedName>
</protein>
<feature type="domain" description="Receptor ligand binding region" evidence="5">
    <location>
        <begin position="343"/>
        <end position="524"/>
    </location>
</feature>
<organism evidence="6 7">
    <name type="scientific">Lucilia cuprina</name>
    <name type="common">Green bottle fly</name>
    <name type="synonym">Australian sheep blowfly</name>
    <dbReference type="NCBI Taxonomy" id="7375"/>
    <lineage>
        <taxon>Eukaryota</taxon>
        <taxon>Metazoa</taxon>
        <taxon>Ecdysozoa</taxon>
        <taxon>Arthropoda</taxon>
        <taxon>Hexapoda</taxon>
        <taxon>Insecta</taxon>
        <taxon>Pterygota</taxon>
        <taxon>Neoptera</taxon>
        <taxon>Endopterygota</taxon>
        <taxon>Diptera</taxon>
        <taxon>Brachycera</taxon>
        <taxon>Muscomorpha</taxon>
        <taxon>Oestroidea</taxon>
        <taxon>Calliphoridae</taxon>
        <taxon>Luciliinae</taxon>
        <taxon>Lucilia</taxon>
    </lineage>
</organism>
<dbReference type="GO" id="GO:0038023">
    <property type="term" value="F:signaling receptor activity"/>
    <property type="evidence" value="ECO:0007669"/>
    <property type="project" value="TreeGrafter"/>
</dbReference>
<evidence type="ECO:0000313" key="6">
    <source>
        <dbReference type="EMBL" id="KNC29820.1"/>
    </source>
</evidence>
<dbReference type="PANTHER" id="PTHR44755">
    <property type="entry name" value="NATRIURETIC PEPTIDE RECEPTOR 3-RELATED"/>
    <property type="match status" value="1"/>
</dbReference>
<evidence type="ECO:0000259" key="5">
    <source>
        <dbReference type="Pfam" id="PF01094"/>
    </source>
</evidence>
<keyword evidence="7" id="KW-1185">Reference proteome</keyword>
<keyword evidence="2" id="KW-0812">Transmembrane</keyword>
<proteinExistence type="predicted"/>
<evidence type="ECO:0000256" key="1">
    <source>
        <dbReference type="ARBA" id="ARBA00004370"/>
    </source>
</evidence>
<dbReference type="PANTHER" id="PTHR44755:SF11">
    <property type="entry name" value="ATRIAL NATRIURETIC PEPTIDE RECEPTOR 3 ISOFORM X1"/>
    <property type="match status" value="1"/>
</dbReference>
<dbReference type="GO" id="GO:0017046">
    <property type="term" value="F:peptide hormone binding"/>
    <property type="evidence" value="ECO:0007669"/>
    <property type="project" value="TreeGrafter"/>
</dbReference>
<dbReference type="GO" id="GO:0016020">
    <property type="term" value="C:membrane"/>
    <property type="evidence" value="ECO:0007669"/>
    <property type="project" value="UniProtKB-SubCell"/>
</dbReference>
<dbReference type="Gene3D" id="3.40.50.2300">
    <property type="match status" value="1"/>
</dbReference>
<name>A0A0L0CC42_LUCCU</name>
<dbReference type="EMBL" id="JRES01000623">
    <property type="protein sequence ID" value="KNC29820.1"/>
    <property type="molecule type" value="Genomic_DNA"/>
</dbReference>
<dbReference type="InterPro" id="IPR001828">
    <property type="entry name" value="ANF_lig-bd_rcpt"/>
</dbReference>
<dbReference type="SUPFAM" id="SSF53822">
    <property type="entry name" value="Periplasmic binding protein-like I"/>
    <property type="match status" value="1"/>
</dbReference>
<evidence type="ECO:0000256" key="4">
    <source>
        <dbReference type="ARBA" id="ARBA00023136"/>
    </source>
</evidence>
<dbReference type="InterPro" id="IPR052612">
    <property type="entry name" value="ANP_Clearance_Receptor"/>
</dbReference>
<dbReference type="GO" id="GO:0007165">
    <property type="term" value="P:signal transduction"/>
    <property type="evidence" value="ECO:0007669"/>
    <property type="project" value="TreeGrafter"/>
</dbReference>
<dbReference type="Pfam" id="PF01094">
    <property type="entry name" value="ANF_receptor"/>
    <property type="match status" value="1"/>
</dbReference>
<comment type="caution">
    <text evidence="6">The sequence shown here is derived from an EMBL/GenBank/DDBJ whole genome shotgun (WGS) entry which is preliminary data.</text>
</comment>
<evidence type="ECO:0000256" key="2">
    <source>
        <dbReference type="ARBA" id="ARBA00022692"/>
    </source>
</evidence>